<gene>
    <name evidence="1" type="ORF">CI15_20310</name>
</gene>
<dbReference type="OrthoDB" id="8985277at2"/>
<dbReference type="Proteomes" id="UP000075613">
    <property type="component" value="Unassembled WGS sequence"/>
</dbReference>
<dbReference type="RefSeq" id="WP_062130236.1">
    <property type="nucleotide sequence ID" value="NZ_LRBG01000031.1"/>
</dbReference>
<accession>A0A149PKF5</accession>
<reference evidence="1 2" key="1">
    <citation type="journal article" date="2015" name="Int. J. Syst. Evol. Microbiol.">
        <title>Burkholderia monticola sp. nov., isolated from mountain soil.</title>
        <authorList>
            <person name="Baek I."/>
            <person name="Seo B."/>
            <person name="Lee I."/>
            <person name="Yi H."/>
            <person name="Chun J."/>
        </authorList>
    </citation>
    <scope>NUCLEOTIDE SEQUENCE [LARGE SCALE GENOMIC DNA]</scope>
    <source>
        <strain evidence="1 2">JC2948</strain>
    </source>
</reference>
<protein>
    <recommendedName>
        <fullName evidence="3">ADP-heptose--LPS heptosyltransferase</fullName>
    </recommendedName>
</protein>
<sequence>MELKDLTTTAELTRKLRTAQTRHEKNPYDLSNVSEICQTLIALKLEEKLLPWAEHALALNPNAPYFVALRALALNLLGRHAEAADAWTRDPSLLTEPAVYLLRRGYSLMMAGEFTRAITLLDEAGRMAASGNAGFLAASKHFLGEAMLKTGDSRGFTHWERRNGDSSSTGNYRPAGIPTWTSETGLNGQRVLITHQLGFGDNFLLAACVDDWLDAGASVMLTCDPQSHALMQASLPHCEVVSARRPTQLHEILPDEVQSHVETFAPQLHATLLHLPLLKSGATISSGYRFQPYIRPPLSKQQIAAEWALHLRAQHPWKKLVGLFWDCDQRHRPELGSIARCWATRRSLPLDAVNWLAENPAVANRVHFVNLHHPLVEPLAGAPARNVSRYLPGIQHFDDTAACIEQLDAVIAVDSGVANLAAMMGTPTCVPVNTSGDWRWGSEGTTSPWINGVTVLRQTREGDWDPVVRDIASWLQATSSPRAVS</sequence>
<dbReference type="InterPro" id="IPR011990">
    <property type="entry name" value="TPR-like_helical_dom_sf"/>
</dbReference>
<dbReference type="EMBL" id="LRBG01000031">
    <property type="protein sequence ID" value="KXU85510.1"/>
    <property type="molecule type" value="Genomic_DNA"/>
</dbReference>
<name>A0A149PKF5_9BURK</name>
<evidence type="ECO:0000313" key="2">
    <source>
        <dbReference type="Proteomes" id="UP000075613"/>
    </source>
</evidence>
<dbReference type="STRING" id="1399968.CI15_20310"/>
<dbReference type="AlphaFoldDB" id="A0A149PKF5"/>
<dbReference type="Gene3D" id="3.40.50.2000">
    <property type="entry name" value="Glycogen Phosphorylase B"/>
    <property type="match status" value="1"/>
</dbReference>
<comment type="caution">
    <text evidence="1">The sequence shown here is derived from an EMBL/GenBank/DDBJ whole genome shotgun (WGS) entry which is preliminary data.</text>
</comment>
<dbReference type="SUPFAM" id="SSF53756">
    <property type="entry name" value="UDP-Glycosyltransferase/glycogen phosphorylase"/>
    <property type="match status" value="1"/>
</dbReference>
<proteinExistence type="predicted"/>
<evidence type="ECO:0008006" key="3">
    <source>
        <dbReference type="Google" id="ProtNLM"/>
    </source>
</evidence>
<keyword evidence="2" id="KW-1185">Reference proteome</keyword>
<dbReference type="Gene3D" id="1.25.40.10">
    <property type="entry name" value="Tetratricopeptide repeat domain"/>
    <property type="match status" value="1"/>
</dbReference>
<evidence type="ECO:0000313" key="1">
    <source>
        <dbReference type="EMBL" id="KXU85510.1"/>
    </source>
</evidence>
<organism evidence="1 2">
    <name type="scientific">Paraburkholderia monticola</name>
    <dbReference type="NCBI Taxonomy" id="1399968"/>
    <lineage>
        <taxon>Bacteria</taxon>
        <taxon>Pseudomonadati</taxon>
        <taxon>Pseudomonadota</taxon>
        <taxon>Betaproteobacteria</taxon>
        <taxon>Burkholderiales</taxon>
        <taxon>Burkholderiaceae</taxon>
        <taxon>Paraburkholderia</taxon>
    </lineage>
</organism>
<dbReference type="SUPFAM" id="SSF48452">
    <property type="entry name" value="TPR-like"/>
    <property type="match status" value="1"/>
</dbReference>